<proteinExistence type="predicted"/>
<reference evidence="1 3" key="1">
    <citation type="journal article" date="2017" name="Gene Rep">
        <title>The ribosomal RNA operon (rrn) of Campylobacter concisus supports molecular typing to genomospecies level.</title>
        <authorList>
            <person name="Huq M."/>
            <person name="Van T.T.H."/>
            <person name="Gurtler V."/>
            <person name="Elshagmani E."/>
            <person name="Allemailem K.S."/>
            <person name="Smooker P.M."/>
            <person name="Istivan T.S."/>
        </authorList>
    </citation>
    <scope>NUCLEOTIDE SEQUENCE [LARGE SCALE GENOMIC DNA]</scope>
    <source>
        <strain evidence="1 3">RCH 26</strain>
    </source>
</reference>
<dbReference type="AlphaFoldDB" id="A0A1L9R112"/>
<dbReference type="RefSeq" id="WP_072594631.1">
    <property type="nucleotide sequence ID" value="NZ_CABMKS010000011.1"/>
</dbReference>
<organism evidence="1 3">
    <name type="scientific">Campylobacter concisus</name>
    <dbReference type="NCBI Taxonomy" id="199"/>
    <lineage>
        <taxon>Bacteria</taxon>
        <taxon>Pseudomonadati</taxon>
        <taxon>Campylobacterota</taxon>
        <taxon>Epsilonproteobacteria</taxon>
        <taxon>Campylobacterales</taxon>
        <taxon>Campylobacteraceae</taxon>
        <taxon>Campylobacter</taxon>
    </lineage>
</organism>
<reference evidence="2 4" key="2">
    <citation type="journal article" date="2018" name="Emerg. Microbes Infect.">
        <title>Genomic analysis of oral Campylobacter concisus strains identified a potential bacterial molecular marker associated with active Crohn's disease.</title>
        <authorList>
            <person name="Liu F."/>
            <person name="Ma R."/>
            <person name="Tay C.Y.A."/>
            <person name="Octavia S."/>
            <person name="Lan R."/>
            <person name="Chung H.K.L."/>
            <person name="Riordan S.M."/>
            <person name="Grimm M.C."/>
            <person name="Leong R.W."/>
            <person name="Tanaka M.M."/>
            <person name="Connor S."/>
            <person name="Zhang L."/>
        </authorList>
    </citation>
    <scope>NUCLEOTIDE SEQUENCE [LARGE SCALE GENOMIC DNA]</scope>
    <source>
        <strain evidence="2 4">P10CDO-S2</strain>
    </source>
</reference>
<evidence type="ECO:0000313" key="4">
    <source>
        <dbReference type="Proteomes" id="UP000594630"/>
    </source>
</evidence>
<gene>
    <name evidence="1" type="ORF">A3835_09660</name>
    <name evidence="2" type="ORF">CVT06_07720</name>
</gene>
<evidence type="ECO:0000313" key="2">
    <source>
        <dbReference type="EMBL" id="QPH84976.1"/>
    </source>
</evidence>
<dbReference type="EMBL" id="CP049274">
    <property type="protein sequence ID" value="QPH84976.1"/>
    <property type="molecule type" value="Genomic_DNA"/>
</dbReference>
<name>A0A1L9R112_9BACT</name>
<evidence type="ECO:0000313" key="1">
    <source>
        <dbReference type="EMBL" id="ORI09460.1"/>
    </source>
</evidence>
<evidence type="ECO:0000313" key="3">
    <source>
        <dbReference type="Proteomes" id="UP000192671"/>
    </source>
</evidence>
<dbReference type="EMBL" id="LVWL01000010">
    <property type="protein sequence ID" value="ORI09460.1"/>
    <property type="molecule type" value="Genomic_DNA"/>
</dbReference>
<dbReference type="Proteomes" id="UP000594630">
    <property type="component" value="Chromosome"/>
</dbReference>
<dbReference type="Proteomes" id="UP000192671">
    <property type="component" value="Unassembled WGS sequence"/>
</dbReference>
<reference evidence="2" key="3">
    <citation type="submission" date="2020-02" db="EMBL/GenBank/DDBJ databases">
        <title>Analysis of Completed Campylobacter concisus Genomes Identified Genomospecies Features, Novel plasmids and Their Association with Severe Ulcerative Colitis.</title>
        <authorList>
            <person name="Zhang L."/>
        </authorList>
    </citation>
    <scope>NUCLEOTIDE SEQUENCE</scope>
    <source>
        <strain evidence="2">P10CDO-S2</strain>
    </source>
</reference>
<protein>
    <submittedName>
        <fullName evidence="1">Uncharacterized protein</fullName>
    </submittedName>
</protein>
<dbReference type="OrthoDB" id="5359892at2"/>
<sequence length="151" mass="17229">MAKNATAPLMDSTSENLYREIYQSLNQNLDCFEQKIKVLKTKKIDGKQKLDKDNNPIVNELGEFEKWDDSYVLTFVALNSGGEHTTRITQEQYLDLKDDEVYIASGKIEYRIYKDAYNSTPVIVFNKFVPAIDSFVTAMLKLEALKNGSNA</sequence>
<accession>A0A1L9R112</accession>